<reference evidence="2" key="1">
    <citation type="journal article" date="2023" name="Mol. Phylogenet. Evol.">
        <title>Genome-scale phylogeny and comparative genomics of the fungal order Sordariales.</title>
        <authorList>
            <person name="Hensen N."/>
            <person name="Bonometti L."/>
            <person name="Westerberg I."/>
            <person name="Brannstrom I.O."/>
            <person name="Guillou S."/>
            <person name="Cros-Aarteil S."/>
            <person name="Calhoun S."/>
            <person name="Haridas S."/>
            <person name="Kuo A."/>
            <person name="Mondo S."/>
            <person name="Pangilinan J."/>
            <person name="Riley R."/>
            <person name="LaButti K."/>
            <person name="Andreopoulos B."/>
            <person name="Lipzen A."/>
            <person name="Chen C."/>
            <person name="Yan M."/>
            <person name="Daum C."/>
            <person name="Ng V."/>
            <person name="Clum A."/>
            <person name="Steindorff A."/>
            <person name="Ohm R.A."/>
            <person name="Martin F."/>
            <person name="Silar P."/>
            <person name="Natvig D.O."/>
            <person name="Lalanne C."/>
            <person name="Gautier V."/>
            <person name="Ament-Velasquez S.L."/>
            <person name="Kruys A."/>
            <person name="Hutchinson M.I."/>
            <person name="Powell A.J."/>
            <person name="Barry K."/>
            <person name="Miller A.N."/>
            <person name="Grigoriev I.V."/>
            <person name="Debuchy R."/>
            <person name="Gladieux P."/>
            <person name="Hiltunen Thoren M."/>
            <person name="Johannesson H."/>
        </authorList>
    </citation>
    <scope>NUCLEOTIDE SEQUENCE</scope>
    <source>
        <strain evidence="2">CBS 757.83</strain>
    </source>
</reference>
<keyword evidence="3" id="KW-1185">Reference proteome</keyword>
<sequence>MAPGMARKTGCGSAKDPARAGLAPPPVGSQPVRLADGDDEMDDDEDDEDGGESDNGPNPLYDESDETLAGMIMQFAPREEQSIAYAVADAFITRLQKLRRK</sequence>
<evidence type="ECO:0000313" key="3">
    <source>
        <dbReference type="Proteomes" id="UP001305647"/>
    </source>
</evidence>
<protein>
    <submittedName>
        <fullName evidence="2">Uncharacterized protein</fullName>
    </submittedName>
</protein>
<organism evidence="2 3">
    <name type="scientific">Parathielavia hyrcaniae</name>
    <dbReference type="NCBI Taxonomy" id="113614"/>
    <lineage>
        <taxon>Eukaryota</taxon>
        <taxon>Fungi</taxon>
        <taxon>Dikarya</taxon>
        <taxon>Ascomycota</taxon>
        <taxon>Pezizomycotina</taxon>
        <taxon>Sordariomycetes</taxon>
        <taxon>Sordariomycetidae</taxon>
        <taxon>Sordariales</taxon>
        <taxon>Chaetomiaceae</taxon>
        <taxon>Parathielavia</taxon>
    </lineage>
</organism>
<reference evidence="2" key="2">
    <citation type="submission" date="2023-05" db="EMBL/GenBank/DDBJ databases">
        <authorList>
            <consortium name="Lawrence Berkeley National Laboratory"/>
            <person name="Steindorff A."/>
            <person name="Hensen N."/>
            <person name="Bonometti L."/>
            <person name="Westerberg I."/>
            <person name="Brannstrom I.O."/>
            <person name="Guillou S."/>
            <person name="Cros-Aarteil S."/>
            <person name="Calhoun S."/>
            <person name="Haridas S."/>
            <person name="Kuo A."/>
            <person name="Mondo S."/>
            <person name="Pangilinan J."/>
            <person name="Riley R."/>
            <person name="Labutti K."/>
            <person name="Andreopoulos B."/>
            <person name="Lipzen A."/>
            <person name="Chen C."/>
            <person name="Yanf M."/>
            <person name="Daum C."/>
            <person name="Ng V."/>
            <person name="Clum A."/>
            <person name="Ohm R."/>
            <person name="Martin F."/>
            <person name="Silar P."/>
            <person name="Natvig D."/>
            <person name="Lalanne C."/>
            <person name="Gautier V."/>
            <person name="Ament-Velasquez S.L."/>
            <person name="Kruys A."/>
            <person name="Hutchinson M.I."/>
            <person name="Powell A.J."/>
            <person name="Barry K."/>
            <person name="Miller A.N."/>
            <person name="Grigoriev I.V."/>
            <person name="Debuchy R."/>
            <person name="Gladieux P."/>
            <person name="Thoren M.H."/>
            <person name="Johannesson H."/>
        </authorList>
    </citation>
    <scope>NUCLEOTIDE SEQUENCE</scope>
    <source>
        <strain evidence="2">CBS 757.83</strain>
    </source>
</reference>
<gene>
    <name evidence="2" type="ORF">N658DRAFT_510662</name>
</gene>
<dbReference type="AlphaFoldDB" id="A0AAN6SX44"/>
<name>A0AAN6SX44_9PEZI</name>
<evidence type="ECO:0000313" key="2">
    <source>
        <dbReference type="EMBL" id="KAK4097090.1"/>
    </source>
</evidence>
<dbReference type="Proteomes" id="UP001305647">
    <property type="component" value="Unassembled WGS sequence"/>
</dbReference>
<feature type="region of interest" description="Disordered" evidence="1">
    <location>
        <begin position="1"/>
        <end position="65"/>
    </location>
</feature>
<accession>A0AAN6SX44</accession>
<dbReference type="EMBL" id="MU863685">
    <property type="protein sequence ID" value="KAK4097090.1"/>
    <property type="molecule type" value="Genomic_DNA"/>
</dbReference>
<feature type="non-terminal residue" evidence="2">
    <location>
        <position position="101"/>
    </location>
</feature>
<evidence type="ECO:0000256" key="1">
    <source>
        <dbReference type="SAM" id="MobiDB-lite"/>
    </source>
</evidence>
<feature type="compositionally biased region" description="Acidic residues" evidence="1">
    <location>
        <begin position="37"/>
        <end position="52"/>
    </location>
</feature>
<proteinExistence type="predicted"/>
<comment type="caution">
    <text evidence="2">The sequence shown here is derived from an EMBL/GenBank/DDBJ whole genome shotgun (WGS) entry which is preliminary data.</text>
</comment>